<evidence type="ECO:0000259" key="2">
    <source>
        <dbReference type="Pfam" id="PF13472"/>
    </source>
</evidence>
<dbReference type="InterPro" id="IPR036514">
    <property type="entry name" value="SGNH_hydro_sf"/>
</dbReference>
<feature type="domain" description="SGNH hydrolase-type esterase" evidence="2">
    <location>
        <begin position="66"/>
        <end position="210"/>
    </location>
</feature>
<dbReference type="Pfam" id="PF13472">
    <property type="entry name" value="Lipase_GDSL_2"/>
    <property type="match status" value="1"/>
</dbReference>
<sequence length="234" mass="24809">MPCSIRIPTRHARRLQAFALAAAALGVTLAAGCSPSRVAPIVAPVRSAATDAPGPKLGAACSVELYGDSILHGGYLGDRRLREPPADALRRLRPRYRVVDRTVNGETASARSASFASEERVGRIVVIEHGLNDAMQGLPLESALRAMVAKARAEGRQVVLTGLSRTLTGTEVRALGDAAVRRVARDLAVPFADWGSVPVRATEMADILHPAQAYSGRLVEHLARVLDTVAPECV</sequence>
<keyword evidence="1" id="KW-0732">Signal</keyword>
<dbReference type="GO" id="GO:0106435">
    <property type="term" value="F:carboxylesterase activity"/>
    <property type="evidence" value="ECO:0007669"/>
    <property type="project" value="UniProtKB-EC"/>
</dbReference>
<protein>
    <submittedName>
        <fullName evidence="3">Esterase TesA</fullName>
        <ecNumber evidence="3">3.1.1.1</ecNumber>
    </submittedName>
</protein>
<feature type="chain" id="PRO_5025490853" evidence="1">
    <location>
        <begin position="31"/>
        <end position="234"/>
    </location>
</feature>
<dbReference type="EC" id="3.1.1.1" evidence="3"/>
<dbReference type="PROSITE" id="PS51257">
    <property type="entry name" value="PROKAR_LIPOPROTEIN"/>
    <property type="match status" value="1"/>
</dbReference>
<organism evidence="3">
    <name type="scientific">Variovorax paradoxus</name>
    <dbReference type="NCBI Taxonomy" id="34073"/>
    <lineage>
        <taxon>Bacteria</taxon>
        <taxon>Pseudomonadati</taxon>
        <taxon>Pseudomonadota</taxon>
        <taxon>Betaproteobacteria</taxon>
        <taxon>Burkholderiales</taxon>
        <taxon>Comamonadaceae</taxon>
        <taxon>Variovorax</taxon>
    </lineage>
</organism>
<proteinExistence type="predicted"/>
<name>A0A679JKN5_VARPD</name>
<dbReference type="EMBL" id="LR743508">
    <property type="protein sequence ID" value="CAA2109762.1"/>
    <property type="molecule type" value="Genomic_DNA"/>
</dbReference>
<feature type="signal peptide" evidence="1">
    <location>
        <begin position="1"/>
        <end position="30"/>
    </location>
</feature>
<evidence type="ECO:0000313" key="3">
    <source>
        <dbReference type="EMBL" id="CAA2109762.1"/>
    </source>
</evidence>
<gene>
    <name evidence="3" type="primary">tesA_2</name>
    <name evidence="3" type="ORF">VVAX_06034</name>
</gene>
<reference evidence="3" key="1">
    <citation type="submission" date="2019-12" db="EMBL/GenBank/DDBJ databases">
        <authorList>
            <person name="Cremers G."/>
        </authorList>
    </citation>
    <scope>NUCLEOTIDE SEQUENCE</scope>
    <source>
        <strain evidence="3">Vvax</strain>
    </source>
</reference>
<accession>A0A679JKN5</accession>
<dbReference type="SUPFAM" id="SSF52266">
    <property type="entry name" value="SGNH hydrolase"/>
    <property type="match status" value="1"/>
</dbReference>
<dbReference type="AlphaFoldDB" id="A0A679JKN5"/>
<dbReference type="Gene3D" id="3.40.50.1110">
    <property type="entry name" value="SGNH hydrolase"/>
    <property type="match status" value="1"/>
</dbReference>
<keyword evidence="3" id="KW-0378">Hydrolase</keyword>
<dbReference type="InterPro" id="IPR013830">
    <property type="entry name" value="SGNH_hydro"/>
</dbReference>
<evidence type="ECO:0000256" key="1">
    <source>
        <dbReference type="SAM" id="SignalP"/>
    </source>
</evidence>